<gene>
    <name evidence="1" type="ORF">ORI27_14735</name>
</gene>
<accession>A0ABT3SGD8</accession>
<dbReference type="Proteomes" id="UP001300745">
    <property type="component" value="Unassembled WGS sequence"/>
</dbReference>
<comment type="caution">
    <text evidence="1">The sequence shown here is derived from an EMBL/GenBank/DDBJ whole genome shotgun (WGS) entry which is preliminary data.</text>
</comment>
<reference evidence="1 2" key="1">
    <citation type="submission" date="2022-11" db="EMBL/GenBank/DDBJ databases">
        <title>Mycobacterium sp. nov.</title>
        <authorList>
            <person name="Papic B."/>
            <person name="Spicic S."/>
            <person name="Duvnjak S."/>
        </authorList>
    </citation>
    <scope>NUCLEOTIDE SEQUENCE [LARGE SCALE GENOMIC DNA]</scope>
    <source>
        <strain evidence="1 2">CVI_P4</strain>
    </source>
</reference>
<dbReference type="RefSeq" id="WP_265997743.1">
    <property type="nucleotide sequence ID" value="NZ_JAPJDN010000011.1"/>
</dbReference>
<evidence type="ECO:0000313" key="2">
    <source>
        <dbReference type="Proteomes" id="UP001300745"/>
    </source>
</evidence>
<evidence type="ECO:0000313" key="1">
    <source>
        <dbReference type="EMBL" id="MCX2937960.1"/>
    </source>
</evidence>
<sequence length="86" mass="9719">MTAIACGHCHNVVDVERYTETQISVQWTGDAEAVCAEFARRCADGQRSMTIPTCRALRSTIERNIADDVIRVTARREPPARDGRWR</sequence>
<organism evidence="1 2">
    <name type="scientific">Mycobacterium pinniadriaticum</name>
    <dbReference type="NCBI Taxonomy" id="2994102"/>
    <lineage>
        <taxon>Bacteria</taxon>
        <taxon>Bacillati</taxon>
        <taxon>Actinomycetota</taxon>
        <taxon>Actinomycetes</taxon>
        <taxon>Mycobacteriales</taxon>
        <taxon>Mycobacteriaceae</taxon>
        <taxon>Mycobacterium</taxon>
    </lineage>
</organism>
<dbReference type="EMBL" id="JAPJDO010000011">
    <property type="protein sequence ID" value="MCX2937960.1"/>
    <property type="molecule type" value="Genomic_DNA"/>
</dbReference>
<proteinExistence type="predicted"/>
<protein>
    <recommendedName>
        <fullName evidence="3">Ferredoxin</fullName>
    </recommendedName>
</protein>
<keyword evidence="2" id="KW-1185">Reference proteome</keyword>
<evidence type="ECO:0008006" key="3">
    <source>
        <dbReference type="Google" id="ProtNLM"/>
    </source>
</evidence>
<name>A0ABT3SGD8_9MYCO</name>